<evidence type="ECO:0000313" key="1">
    <source>
        <dbReference type="EMBL" id="CAE7233845.1"/>
    </source>
</evidence>
<dbReference type="Proteomes" id="UP000649617">
    <property type="component" value="Unassembled WGS sequence"/>
</dbReference>
<dbReference type="AlphaFoldDB" id="A0A812KSN6"/>
<dbReference type="OrthoDB" id="448216at2759"/>
<accession>A0A812KSN6</accession>
<evidence type="ECO:0000313" key="2">
    <source>
        <dbReference type="Proteomes" id="UP000649617"/>
    </source>
</evidence>
<proteinExistence type="predicted"/>
<protein>
    <submittedName>
        <fullName evidence="1">Osm1 protein</fullName>
    </submittedName>
</protein>
<organism evidence="1 2">
    <name type="scientific">Symbiodinium pilosum</name>
    <name type="common">Dinoflagellate</name>
    <dbReference type="NCBI Taxonomy" id="2952"/>
    <lineage>
        <taxon>Eukaryota</taxon>
        <taxon>Sar</taxon>
        <taxon>Alveolata</taxon>
        <taxon>Dinophyceae</taxon>
        <taxon>Suessiales</taxon>
        <taxon>Symbiodiniaceae</taxon>
        <taxon>Symbiodinium</taxon>
    </lineage>
</organism>
<reference evidence="1" key="1">
    <citation type="submission" date="2021-02" db="EMBL/GenBank/DDBJ databases">
        <authorList>
            <person name="Dougan E. K."/>
            <person name="Rhodes N."/>
            <person name="Thang M."/>
            <person name="Chan C."/>
        </authorList>
    </citation>
    <scope>NUCLEOTIDE SEQUENCE</scope>
</reference>
<name>A0A812KSN6_SYMPI</name>
<gene>
    <name evidence="1" type="primary">osm1</name>
    <name evidence="1" type="ORF">SPIL2461_LOCUS3693</name>
</gene>
<keyword evidence="2" id="KW-1185">Reference proteome</keyword>
<dbReference type="EMBL" id="CAJNIZ010004558">
    <property type="protein sequence ID" value="CAE7233845.1"/>
    <property type="molecule type" value="Genomic_DNA"/>
</dbReference>
<comment type="caution">
    <text evidence="1">The sequence shown here is derived from an EMBL/GenBank/DDBJ whole genome shotgun (WGS) entry which is preliminary data.</text>
</comment>
<sequence>MVETREEGDIQDADLEMDWMQLDLQGATSSLPDEGQQMPAMEGIDKKTMGCFPSIEQAPATTIARNLRAARSDGCDAPGILCAGAMADSNAGRDVQKHLNKFDLGLNVPRETLNFPVGNGAVPIELPWIRPTSWVAFLIEKYPKLLCGTARNAEAELDTFWSLYRKVHPQHAAFKGNEDASVIAQLTASSEDMRICTCHQMFLFPS</sequence>